<dbReference type="eggNOG" id="COG0515">
    <property type="taxonomic scope" value="Bacteria"/>
</dbReference>
<organism evidence="7 8">
    <name type="scientific">Ktedonobacter racemifer DSM 44963</name>
    <dbReference type="NCBI Taxonomy" id="485913"/>
    <lineage>
        <taxon>Bacteria</taxon>
        <taxon>Bacillati</taxon>
        <taxon>Chloroflexota</taxon>
        <taxon>Ktedonobacteria</taxon>
        <taxon>Ktedonobacterales</taxon>
        <taxon>Ktedonobacteraceae</taxon>
        <taxon>Ktedonobacter</taxon>
    </lineage>
</organism>
<dbReference type="EMBL" id="ADVG01000002">
    <property type="protein sequence ID" value="EFH86967.1"/>
    <property type="molecule type" value="Genomic_DNA"/>
</dbReference>
<reference evidence="7 8" key="1">
    <citation type="journal article" date="2011" name="Stand. Genomic Sci.">
        <title>Non-contiguous finished genome sequence and contextual data of the filamentous soil bacterium Ktedonobacter racemifer type strain (SOSP1-21).</title>
        <authorList>
            <person name="Chang Y.J."/>
            <person name="Land M."/>
            <person name="Hauser L."/>
            <person name="Chertkov O."/>
            <person name="Del Rio T.G."/>
            <person name="Nolan M."/>
            <person name="Copeland A."/>
            <person name="Tice H."/>
            <person name="Cheng J.F."/>
            <person name="Lucas S."/>
            <person name="Han C."/>
            <person name="Goodwin L."/>
            <person name="Pitluck S."/>
            <person name="Ivanova N."/>
            <person name="Ovchinikova G."/>
            <person name="Pati A."/>
            <person name="Chen A."/>
            <person name="Palaniappan K."/>
            <person name="Mavromatis K."/>
            <person name="Liolios K."/>
            <person name="Brettin T."/>
            <person name="Fiebig A."/>
            <person name="Rohde M."/>
            <person name="Abt B."/>
            <person name="Goker M."/>
            <person name="Detter J.C."/>
            <person name="Woyke T."/>
            <person name="Bristow J."/>
            <person name="Eisen J.A."/>
            <person name="Markowitz V."/>
            <person name="Hugenholtz P."/>
            <person name="Kyrpides N.C."/>
            <person name="Klenk H.P."/>
            <person name="Lapidus A."/>
        </authorList>
    </citation>
    <scope>NUCLEOTIDE SEQUENCE [LARGE SCALE GENOMIC DNA]</scope>
    <source>
        <strain evidence="8">DSM 44963</strain>
    </source>
</reference>
<evidence type="ECO:0000256" key="3">
    <source>
        <dbReference type="ARBA" id="ARBA00022777"/>
    </source>
</evidence>
<evidence type="ECO:0000313" key="8">
    <source>
        <dbReference type="Proteomes" id="UP000004508"/>
    </source>
</evidence>
<evidence type="ECO:0000313" key="7">
    <source>
        <dbReference type="EMBL" id="EFH86967.1"/>
    </source>
</evidence>
<feature type="domain" description="Protein kinase" evidence="6">
    <location>
        <begin position="58"/>
        <end position="329"/>
    </location>
</feature>
<dbReference type="PANTHER" id="PTHR43671">
    <property type="entry name" value="SERINE/THREONINE-PROTEIN KINASE NEK"/>
    <property type="match status" value="1"/>
</dbReference>
<dbReference type="GO" id="GO:0005524">
    <property type="term" value="F:ATP binding"/>
    <property type="evidence" value="ECO:0007669"/>
    <property type="project" value="UniProtKB-KW"/>
</dbReference>
<dbReference type="SUPFAM" id="SSF56112">
    <property type="entry name" value="Protein kinase-like (PK-like)"/>
    <property type="match status" value="1"/>
</dbReference>
<evidence type="ECO:0000256" key="4">
    <source>
        <dbReference type="ARBA" id="ARBA00022840"/>
    </source>
</evidence>
<dbReference type="Proteomes" id="UP000004508">
    <property type="component" value="Unassembled WGS sequence"/>
</dbReference>
<feature type="region of interest" description="Disordered" evidence="5">
    <location>
        <begin position="504"/>
        <end position="526"/>
    </location>
</feature>
<dbReference type="PANTHER" id="PTHR43671:SF106">
    <property type="entry name" value="NIMA-LIKE KINASE"/>
    <property type="match status" value="1"/>
</dbReference>
<keyword evidence="7" id="KW-0723">Serine/threonine-protein kinase</keyword>
<dbReference type="GO" id="GO:0004674">
    <property type="term" value="F:protein serine/threonine kinase activity"/>
    <property type="evidence" value="ECO:0007669"/>
    <property type="project" value="UniProtKB-KW"/>
</dbReference>
<dbReference type="InterPro" id="IPR011009">
    <property type="entry name" value="Kinase-like_dom_sf"/>
</dbReference>
<dbReference type="PROSITE" id="PS50011">
    <property type="entry name" value="PROTEIN_KINASE_DOM"/>
    <property type="match status" value="1"/>
</dbReference>
<keyword evidence="1" id="KW-0808">Transferase</keyword>
<evidence type="ECO:0000256" key="1">
    <source>
        <dbReference type="ARBA" id="ARBA00022679"/>
    </source>
</evidence>
<comment type="caution">
    <text evidence="7">The sequence shown here is derived from an EMBL/GenBank/DDBJ whole genome shotgun (WGS) entry which is preliminary data.</text>
</comment>
<proteinExistence type="predicted"/>
<name>D6TMG7_KTERA</name>
<keyword evidence="8" id="KW-1185">Reference proteome</keyword>
<gene>
    <name evidence="7" type="ORF">Krac_8285</name>
</gene>
<dbReference type="OrthoDB" id="138434at2"/>
<dbReference type="InParanoid" id="D6TMG7"/>
<protein>
    <submittedName>
        <fullName evidence="7">Serine/threonine protein kinase</fullName>
    </submittedName>
</protein>
<dbReference type="Pfam" id="PF00069">
    <property type="entry name" value="Pkinase"/>
    <property type="match status" value="1"/>
</dbReference>
<feature type="region of interest" description="Disordered" evidence="5">
    <location>
        <begin position="359"/>
        <end position="450"/>
    </location>
</feature>
<dbReference type="STRING" id="485913.Krac_8285"/>
<feature type="compositionally biased region" description="Low complexity" evidence="5">
    <location>
        <begin position="432"/>
        <end position="449"/>
    </location>
</feature>
<feature type="compositionally biased region" description="Basic and acidic residues" evidence="5">
    <location>
        <begin position="509"/>
        <end position="526"/>
    </location>
</feature>
<evidence type="ECO:0000259" key="6">
    <source>
        <dbReference type="PROSITE" id="PS50011"/>
    </source>
</evidence>
<keyword evidence="2" id="KW-0547">Nucleotide-binding</keyword>
<dbReference type="RefSeq" id="WP_007911698.1">
    <property type="nucleotide sequence ID" value="NZ_ADVG01000002.1"/>
</dbReference>
<sequence>MSVTQTPSDQKQPTTVRCNNCNAVLPPHATFCGSCGQRIDKTVRTMTPIDQSDIAERYRITSLIHRNGQVQLLFAQDNQSHHQVIIRDIDLSALDEAAQQQALEAAQQECELLRQKRIPDLTPAIDLRYFQEHLYLVADWPFAGGEKKQDARHRQTLHDLLESEAGLPDEDTAISWGYRLSKVVERLHKQNIVLGDFDPHVILVDGNAYDGLPALMVSWLPAAIRNLLDASTLDDSTQVTTRNPFSAPETQQGKYDRSTDIYSLGAILYLLLTGTAPDETTQRKKRASTSPREINPQIGSKIDEVVSKALSTDPAKRFRSVKEFAEILLDLSSSTKPVRPVKNANRMTRKRAQIVQENQALSQTTQRQAITAPGTNSEAASAATSEGEKTLIIPRDSEATIIVRSHSKAQSQSPEKTVPGAAVPPKPETNTSEHTATSTPEAATASASAIEDIKTQQIATINSEKTISMPALSQQPRATADIDTQAIDAQPTMALSLPPTPKAIPAAQPHREEASTSQPETEKPARWENDNGLVADLKSFLPASNALPAKIKEHQLVQRVRERVNDRFLPAISHIVRSLSTQAKETSAKHPVLQQLQHFILGVQRRDIAAAALIEIPLRVQPDQSYTLRISVMGRDEPHVPDEATTDTPLSGLSALAAGDLVHIEIRTTLVQRLAYVVQKADIQVPRKGYAAEVTIPMQPFESSVAGRRERLYVHFTDEFRNPLYEQPFAVELFVSPLVQAGREGHDVLTIPF</sequence>
<evidence type="ECO:0000256" key="5">
    <source>
        <dbReference type="SAM" id="MobiDB-lite"/>
    </source>
</evidence>
<dbReference type="SMART" id="SM00220">
    <property type="entry name" value="S_TKc"/>
    <property type="match status" value="1"/>
</dbReference>
<dbReference type="InterPro" id="IPR000719">
    <property type="entry name" value="Prot_kinase_dom"/>
</dbReference>
<keyword evidence="3 7" id="KW-0418">Kinase</keyword>
<dbReference type="Gene3D" id="1.10.510.10">
    <property type="entry name" value="Transferase(Phosphotransferase) domain 1"/>
    <property type="match status" value="1"/>
</dbReference>
<feature type="compositionally biased region" description="Polar residues" evidence="5">
    <location>
        <begin position="359"/>
        <end position="376"/>
    </location>
</feature>
<accession>D6TMG7</accession>
<dbReference type="AlphaFoldDB" id="D6TMG7"/>
<keyword evidence="4" id="KW-0067">ATP-binding</keyword>
<evidence type="ECO:0000256" key="2">
    <source>
        <dbReference type="ARBA" id="ARBA00022741"/>
    </source>
</evidence>
<dbReference type="InterPro" id="IPR050660">
    <property type="entry name" value="NEK_Ser/Thr_kinase"/>
</dbReference>